<dbReference type="NCBIfam" id="TIGR02876">
    <property type="entry name" value="spore_yqfD"/>
    <property type="match status" value="1"/>
</dbReference>
<protein>
    <submittedName>
        <fullName evidence="2">Stage IV sporulation protein</fullName>
    </submittedName>
</protein>
<dbReference type="STRING" id="1321606.SAMD00020551_3375"/>
<keyword evidence="3" id="KW-1185">Reference proteome</keyword>
<accession>A0A0A8X7F0</accession>
<dbReference type="Pfam" id="PF06898">
    <property type="entry name" value="YqfD"/>
    <property type="match status" value="1"/>
</dbReference>
<dbReference type="AlphaFoldDB" id="A0A0A8X7F0"/>
<keyword evidence="1" id="KW-0812">Transmembrane</keyword>
<dbReference type="Proteomes" id="UP000031014">
    <property type="component" value="Unassembled WGS sequence"/>
</dbReference>
<proteinExistence type="predicted"/>
<dbReference type="OrthoDB" id="1640349at2"/>
<evidence type="ECO:0000256" key="1">
    <source>
        <dbReference type="SAM" id="Phobius"/>
    </source>
</evidence>
<feature type="transmembrane region" description="Helical" evidence="1">
    <location>
        <begin position="91"/>
        <end position="112"/>
    </location>
</feature>
<organism evidence="2 3">
    <name type="scientific">Mesobacillus selenatarsenatis (strain DSM 18680 / JCM 14380 / FERM P-15431 / SF-1)</name>
    <dbReference type="NCBI Taxonomy" id="1321606"/>
    <lineage>
        <taxon>Bacteria</taxon>
        <taxon>Bacillati</taxon>
        <taxon>Bacillota</taxon>
        <taxon>Bacilli</taxon>
        <taxon>Bacillales</taxon>
        <taxon>Bacillaceae</taxon>
        <taxon>Mesobacillus</taxon>
    </lineage>
</organism>
<name>A0A0A8X7F0_MESS1</name>
<keyword evidence="1" id="KW-0472">Membrane</keyword>
<dbReference type="InterPro" id="IPR010690">
    <property type="entry name" value="YqfD"/>
</dbReference>
<gene>
    <name evidence="2" type="ORF">SAMD00020551_3375</name>
</gene>
<dbReference type="RefSeq" id="WP_041966895.1">
    <property type="nucleotide sequence ID" value="NZ_BASE01000076.1"/>
</dbReference>
<sequence length="412" mass="46767">MKNQWIHTFSGTVKVKLTGKGIERFLNQLTRSGVSIWNVKKHGSEAVTFYVNLQDVKKLRIPARDSNCKIRFLERAGGPFFLRKLWTNSGFLAGAFLFFALMMLLSNMVWGIEIKGASPATEHQIRKELDRMGIGVGKLQFSIDSVESIQKELTDKVGALTWIGVELKGTTYHFQAVEKSEPEKAEVIGPRNLVAKRKAAIVKIFVEKGEPVVEVNDYVMPGQLLVSGLYGKEDDLKVVAAEGEILGETWYSTKVELPLKSTFQVYNGNEKKKYSLMIAGKALPVWGFGKPDFSEYELEVTEQPVRFFNWELPVKVEKKTIREREQVTRIYSRKEAIESAKELARKDIKNYLPENAIIKGEKILHQSIENDKVKLTTHFTIIEDIAEGQPIIKETENDRRLKNDGNTTSEPN</sequence>
<comment type="caution">
    <text evidence="2">The sequence shown here is derived from an EMBL/GenBank/DDBJ whole genome shotgun (WGS) entry which is preliminary data.</text>
</comment>
<dbReference type="EMBL" id="BASE01000076">
    <property type="protein sequence ID" value="GAM15219.1"/>
    <property type="molecule type" value="Genomic_DNA"/>
</dbReference>
<dbReference type="PIRSF" id="PIRSF029895">
    <property type="entry name" value="SpoIV"/>
    <property type="match status" value="1"/>
</dbReference>
<reference evidence="2 3" key="1">
    <citation type="submission" date="2013-06" db="EMBL/GenBank/DDBJ databases">
        <title>Whole genome shotgun sequence of Bacillus selenatarsenatis SF-1.</title>
        <authorList>
            <person name="Kuroda M."/>
            <person name="Sei K."/>
            <person name="Yamashita M."/>
            <person name="Ike M."/>
        </authorList>
    </citation>
    <scope>NUCLEOTIDE SEQUENCE [LARGE SCALE GENOMIC DNA]</scope>
    <source>
        <strain evidence="2 3">SF-1</strain>
    </source>
</reference>
<evidence type="ECO:0000313" key="2">
    <source>
        <dbReference type="EMBL" id="GAM15219.1"/>
    </source>
</evidence>
<evidence type="ECO:0000313" key="3">
    <source>
        <dbReference type="Proteomes" id="UP000031014"/>
    </source>
</evidence>
<keyword evidence="1" id="KW-1133">Transmembrane helix</keyword>